<dbReference type="OrthoDB" id="9814460at2"/>
<feature type="domain" description="LysM" evidence="3">
    <location>
        <begin position="215"/>
        <end position="260"/>
    </location>
</feature>
<dbReference type="STRING" id="756499.Desde_2210"/>
<dbReference type="Gene3D" id="3.10.350.10">
    <property type="entry name" value="LysM domain"/>
    <property type="match status" value="1"/>
</dbReference>
<dbReference type="SUPFAM" id="SSF54106">
    <property type="entry name" value="LysM domain"/>
    <property type="match status" value="1"/>
</dbReference>
<dbReference type="HOGENOM" id="CLU_027710_2_1_9"/>
<dbReference type="Pfam" id="PF01551">
    <property type="entry name" value="Peptidase_M23"/>
    <property type="match status" value="1"/>
</dbReference>
<feature type="domain" description="G5" evidence="2">
    <location>
        <begin position="267"/>
        <end position="347"/>
    </location>
</feature>
<dbReference type="MEROPS" id="M23.009"/>
<dbReference type="CDD" id="cd00118">
    <property type="entry name" value="LysM"/>
    <property type="match status" value="1"/>
</dbReference>
<evidence type="ECO:0000259" key="2">
    <source>
        <dbReference type="PROSITE" id="PS51109"/>
    </source>
</evidence>
<dbReference type="InterPro" id="IPR011098">
    <property type="entry name" value="G5_dom"/>
</dbReference>
<protein>
    <submittedName>
        <fullName evidence="4">Metalloendopeptidase-like membrane protein</fullName>
    </submittedName>
</protein>
<dbReference type="Gene3D" id="2.70.70.10">
    <property type="entry name" value="Glucose Permease (Domain IIA)"/>
    <property type="match status" value="1"/>
</dbReference>
<dbReference type="CDD" id="cd12797">
    <property type="entry name" value="M23_peptidase"/>
    <property type="match status" value="1"/>
</dbReference>
<dbReference type="EMBL" id="CP003348">
    <property type="protein sequence ID" value="AFM00556.1"/>
    <property type="molecule type" value="Genomic_DNA"/>
</dbReference>
<dbReference type="Proteomes" id="UP000006053">
    <property type="component" value="Chromosome"/>
</dbReference>
<dbReference type="InterPro" id="IPR016047">
    <property type="entry name" value="M23ase_b-sheet_dom"/>
</dbReference>
<dbReference type="KEGG" id="ddh:Desde_2210"/>
<evidence type="ECO:0000313" key="4">
    <source>
        <dbReference type="EMBL" id="AFM00556.1"/>
    </source>
</evidence>
<dbReference type="SMART" id="SM01208">
    <property type="entry name" value="G5"/>
    <property type="match status" value="1"/>
</dbReference>
<dbReference type="eggNOG" id="COG3583">
    <property type="taxonomic scope" value="Bacteria"/>
</dbReference>
<dbReference type="InterPro" id="IPR018392">
    <property type="entry name" value="LysM"/>
</dbReference>
<keyword evidence="1" id="KW-0732">Signal</keyword>
<dbReference type="Pfam" id="PF07501">
    <property type="entry name" value="G5"/>
    <property type="match status" value="1"/>
</dbReference>
<dbReference type="InterPro" id="IPR050570">
    <property type="entry name" value="Cell_wall_metabolism_enzyme"/>
</dbReference>
<dbReference type="PANTHER" id="PTHR21666:SF270">
    <property type="entry name" value="MUREIN HYDROLASE ACTIVATOR ENVC"/>
    <property type="match status" value="1"/>
</dbReference>
<accession>I4A9C1</accession>
<reference evidence="4 5" key="2">
    <citation type="journal article" date="2015" name="J. Bacteriol.">
        <title>Genomic, proteomic, and biochemical analysis of the organohalide respiratory pathway in Desulfitobacterium dehalogenans.</title>
        <authorList>
            <person name="Kruse T."/>
            <person name="van de Pas B.A."/>
            <person name="Atteia A."/>
            <person name="Krab K."/>
            <person name="Hagen W.R."/>
            <person name="Goodwin L."/>
            <person name="Chain P."/>
            <person name="Boeren S."/>
            <person name="Maphosa F."/>
            <person name="Schraa G."/>
            <person name="de Vos W.M."/>
            <person name="van der Oost J."/>
            <person name="Smidt H."/>
            <person name="Stams A.J."/>
        </authorList>
    </citation>
    <scope>NUCLEOTIDE SEQUENCE [LARGE SCALE GENOMIC DNA]</scope>
    <source>
        <strain evidence="5">ATCC 51507 / DSM 9161 / JW/IU-DC1</strain>
    </source>
</reference>
<proteinExistence type="predicted"/>
<dbReference type="AlphaFoldDB" id="I4A9C1"/>
<sequence length="483" mass="52160">MSNRKGGSGGIIQSIKENLTKHLERFSKAKLSTGFPKIVLGVIGLSVVLGGSFYYSHTTTAAALIVNGQEIGYVKSPDEGKQFVDHILVSKGDSSELVAKTHDKLEFQNTRISKGTLQENYVTEDKLNNLIRTYFEGIEFSIQDTPIAVLPSEEDFKKILTSYQEIYAKPSENNTISSVEFKERISSQPVEVQLEEFSSPEVVLDILTKGHESRTEYVVQPNDSWWLIARKNDMLTKEVLAGNPGMDEDKTIQVGEKINLVKVTPYLTVVSKGIYTGTETIPFDVVSKTDYSLPSGSSVVRQEGSDGSKKVTYSYVQENGRNIGKEVLEEKITQQPVTQVIAKGPVYASSANVALSRGTGKASGLSWPLRGGLNSYYGFRSGSFHTGLDIGGDTGEPFIAAAGGTVSSAGWSGGYGNMVIIDHGNGVATRYAHASKISVSNGQQVGKGETIGLVGSTGRSTGPHLHFEVIINGDTVNPLNYLP</sequence>
<keyword evidence="5" id="KW-1185">Reference proteome</keyword>
<dbReference type="PROSITE" id="PS51109">
    <property type="entry name" value="G5"/>
    <property type="match status" value="1"/>
</dbReference>
<dbReference type="PROSITE" id="PS51782">
    <property type="entry name" value="LYSM"/>
    <property type="match status" value="1"/>
</dbReference>
<evidence type="ECO:0000313" key="5">
    <source>
        <dbReference type="Proteomes" id="UP000006053"/>
    </source>
</evidence>
<dbReference type="InterPro" id="IPR011055">
    <property type="entry name" value="Dup_hybrid_motif"/>
</dbReference>
<name>I4A9C1_DESDJ</name>
<evidence type="ECO:0000259" key="3">
    <source>
        <dbReference type="PROSITE" id="PS51782"/>
    </source>
</evidence>
<dbReference type="Pfam" id="PF01476">
    <property type="entry name" value="LysM"/>
    <property type="match status" value="1"/>
</dbReference>
<dbReference type="SUPFAM" id="SSF51261">
    <property type="entry name" value="Duplicated hybrid motif"/>
    <property type="match status" value="1"/>
</dbReference>
<dbReference type="GO" id="GO:0004222">
    <property type="term" value="F:metalloendopeptidase activity"/>
    <property type="evidence" value="ECO:0007669"/>
    <property type="project" value="TreeGrafter"/>
</dbReference>
<evidence type="ECO:0000256" key="1">
    <source>
        <dbReference type="ARBA" id="ARBA00022729"/>
    </source>
</evidence>
<dbReference type="PANTHER" id="PTHR21666">
    <property type="entry name" value="PEPTIDASE-RELATED"/>
    <property type="match status" value="1"/>
</dbReference>
<organism evidence="4 5">
    <name type="scientific">Desulfitobacterium dehalogenans (strain ATCC 51507 / DSM 9161 / JW/IU-DC1)</name>
    <dbReference type="NCBI Taxonomy" id="756499"/>
    <lineage>
        <taxon>Bacteria</taxon>
        <taxon>Bacillati</taxon>
        <taxon>Bacillota</taxon>
        <taxon>Clostridia</taxon>
        <taxon>Eubacteriales</taxon>
        <taxon>Desulfitobacteriaceae</taxon>
        <taxon>Desulfitobacterium</taxon>
    </lineage>
</organism>
<dbReference type="Gene3D" id="2.20.230.10">
    <property type="entry name" value="Resuscitation-promoting factor rpfb"/>
    <property type="match status" value="1"/>
</dbReference>
<dbReference type="RefSeq" id="WP_014794042.1">
    <property type="nucleotide sequence ID" value="NC_018017.1"/>
</dbReference>
<gene>
    <name evidence="4" type="ordered locus">Desde_2210</name>
</gene>
<dbReference type="eggNOG" id="COG0739">
    <property type="taxonomic scope" value="Bacteria"/>
</dbReference>
<reference evidence="5" key="1">
    <citation type="submission" date="2012-06" db="EMBL/GenBank/DDBJ databases">
        <title>Complete sequence of Desulfitobacterium dehalogenans ATCC 51507.</title>
        <authorList>
            <person name="Lucas S."/>
            <person name="Han J."/>
            <person name="Lapidus A."/>
            <person name="Cheng J.-F."/>
            <person name="Goodwin L."/>
            <person name="Pitluck S."/>
            <person name="Peters L."/>
            <person name="Ovchinnikova G."/>
            <person name="Teshima H."/>
            <person name="Detter J.C."/>
            <person name="Han C."/>
            <person name="Tapia R."/>
            <person name="Land M."/>
            <person name="Hauser L."/>
            <person name="Kyrpides N."/>
            <person name="Ivanova N."/>
            <person name="Pagani I."/>
            <person name="Kruse T."/>
            <person name="de Vos W.M."/>
            <person name="Smidt H."/>
            <person name="Woyke T."/>
        </authorList>
    </citation>
    <scope>NUCLEOTIDE SEQUENCE [LARGE SCALE GENOMIC DNA]</scope>
    <source>
        <strain evidence="5">ATCC 51507 / DSM 9161 / JW/IU-DC1</strain>
    </source>
</reference>
<dbReference type="InterPro" id="IPR036779">
    <property type="entry name" value="LysM_dom_sf"/>
</dbReference>